<organism evidence="1">
    <name type="scientific">marine sediment metagenome</name>
    <dbReference type="NCBI Taxonomy" id="412755"/>
    <lineage>
        <taxon>unclassified sequences</taxon>
        <taxon>metagenomes</taxon>
        <taxon>ecological metagenomes</taxon>
    </lineage>
</organism>
<dbReference type="AlphaFoldDB" id="X1EZL0"/>
<name>X1EZL0_9ZZZZ</name>
<evidence type="ECO:0008006" key="2">
    <source>
        <dbReference type="Google" id="ProtNLM"/>
    </source>
</evidence>
<reference evidence="1" key="1">
    <citation type="journal article" date="2014" name="Front. Microbiol.">
        <title>High frequency of phylogenetically diverse reductive dehalogenase-homologous genes in deep subseafloor sedimentary metagenomes.</title>
        <authorList>
            <person name="Kawai M."/>
            <person name="Futagami T."/>
            <person name="Toyoda A."/>
            <person name="Takaki Y."/>
            <person name="Nishi S."/>
            <person name="Hori S."/>
            <person name="Arai W."/>
            <person name="Tsubouchi T."/>
            <person name="Morono Y."/>
            <person name="Uchiyama I."/>
            <person name="Ito T."/>
            <person name="Fujiyama A."/>
            <person name="Inagaki F."/>
            <person name="Takami H."/>
        </authorList>
    </citation>
    <scope>NUCLEOTIDE SEQUENCE</scope>
    <source>
        <strain evidence="1">Expedition CK06-06</strain>
    </source>
</reference>
<comment type="caution">
    <text evidence="1">The sequence shown here is derived from an EMBL/GenBank/DDBJ whole genome shotgun (WGS) entry which is preliminary data.</text>
</comment>
<accession>X1EZL0</accession>
<dbReference type="EMBL" id="BARU01009514">
    <property type="protein sequence ID" value="GAH38042.1"/>
    <property type="molecule type" value="Genomic_DNA"/>
</dbReference>
<evidence type="ECO:0000313" key="1">
    <source>
        <dbReference type="EMBL" id="GAH38042.1"/>
    </source>
</evidence>
<protein>
    <recommendedName>
        <fullName evidence="2">Cohesin domain-containing protein</fullName>
    </recommendedName>
</protein>
<gene>
    <name evidence="1" type="ORF">S03H2_18348</name>
</gene>
<sequence length="131" mass="14181">DIYMSYKDVETNFDQFTVSAPTFDISTDNTTITVTATVGTPKLGYIPKSIRLDIQLKKSGTNYGDLQQTTIKLGESAPVVFVFVLTTDDVTLISSGGSITISIEISAVPIYFGIPLSFIAQDLPPQDIIIP</sequence>
<proteinExistence type="predicted"/>
<feature type="non-terminal residue" evidence="1">
    <location>
        <position position="1"/>
    </location>
</feature>